<keyword evidence="6" id="KW-0812">Transmembrane</keyword>
<dbReference type="GO" id="GO:0007165">
    <property type="term" value="P:signal transduction"/>
    <property type="evidence" value="ECO:0007669"/>
    <property type="project" value="UniProtKB-KW"/>
</dbReference>
<comment type="caution">
    <text evidence="10">The sequence shown here is derived from an EMBL/GenBank/DDBJ whole genome shotgun (WGS) entry which is preliminary data.</text>
</comment>
<evidence type="ECO:0000256" key="5">
    <source>
        <dbReference type="SAM" id="MobiDB-lite"/>
    </source>
</evidence>
<dbReference type="Pfam" id="PF00015">
    <property type="entry name" value="MCPsignal"/>
    <property type="match status" value="1"/>
</dbReference>
<feature type="domain" description="Methyl-accepting transducer" evidence="7">
    <location>
        <begin position="569"/>
        <end position="798"/>
    </location>
</feature>
<feature type="transmembrane region" description="Helical" evidence="6">
    <location>
        <begin position="20"/>
        <end position="41"/>
    </location>
</feature>
<comment type="similarity">
    <text evidence="3">Belongs to the methyl-accepting chemotaxis (MCP) protein family.</text>
</comment>
<evidence type="ECO:0000313" key="11">
    <source>
        <dbReference type="Proteomes" id="UP000002931"/>
    </source>
</evidence>
<evidence type="ECO:0000256" key="4">
    <source>
        <dbReference type="PROSITE-ProRule" id="PRU00284"/>
    </source>
</evidence>
<evidence type="ECO:0000259" key="8">
    <source>
        <dbReference type="PROSITE" id="PS50113"/>
    </source>
</evidence>
<reference evidence="10 11" key="1">
    <citation type="journal article" date="2010" name="J. Bacteriol.">
        <title>Genome sequences of Pelagibaca bermudensis HTCC2601T and Maritimibacter alkaliphilus HTCC2654T, the type strains of two marine Roseobacter genera.</title>
        <authorList>
            <person name="Thrash J.C."/>
            <person name="Cho J.C."/>
            <person name="Ferriera S."/>
            <person name="Johnson J."/>
            <person name="Vergin K.L."/>
            <person name="Giovannoni S.J."/>
        </authorList>
    </citation>
    <scope>NUCLEOTIDE SEQUENCE [LARGE SCALE GENOMIC DNA]</scope>
    <source>
        <strain evidence="10 11">HTCC2654</strain>
    </source>
</reference>
<dbReference type="PROSITE" id="PS50885">
    <property type="entry name" value="HAMP"/>
    <property type="match status" value="2"/>
</dbReference>
<dbReference type="PROSITE" id="PS50111">
    <property type="entry name" value="CHEMOTAXIS_TRANSDUC_2"/>
    <property type="match status" value="1"/>
</dbReference>
<dbReference type="STRING" id="314271.RB2654_03809"/>
<dbReference type="RefSeq" id="WP_008328851.1">
    <property type="nucleotide sequence ID" value="NZ_CH902578.1"/>
</dbReference>
<dbReference type="SUPFAM" id="SSF55785">
    <property type="entry name" value="PYP-like sensor domain (PAS domain)"/>
    <property type="match status" value="1"/>
</dbReference>
<dbReference type="PROSITE" id="PS50113">
    <property type="entry name" value="PAC"/>
    <property type="match status" value="1"/>
</dbReference>
<dbReference type="AlphaFoldDB" id="A3VJE6"/>
<dbReference type="SUPFAM" id="SSF58104">
    <property type="entry name" value="Methyl-accepting chemotaxis protein (MCP) signaling domain"/>
    <property type="match status" value="1"/>
</dbReference>
<evidence type="ECO:0000256" key="3">
    <source>
        <dbReference type="ARBA" id="ARBA00029447"/>
    </source>
</evidence>
<sequence>MDKTEKSQKRGGVRINSIFLKLAGVIFVMSTLLTALTSWLYTGAAVYELETVLKHSALEISEMTADSLGGAIAFGDAEDISAQIHGLTDHENAETVHGLATKADGSVISAGGQAPDLESELTTLAERAVGTGETVVSEDGYNIAVPVFYGERDSAVGAVALAWTAEHLIAEARLVQNRVILISAAVVLAGLLLMMAGIRAWITKPLVGVSRIVDEVSRENYDIDIKTARRGDELGDLGKSVDSLRTTLKMGTELAQENRFRGKAFEASSAAIMMASADMRIMSANNSVMEIMRKFRTDFEKAAKGFDPENVVGTDMDFFHPGALKDKVRRLLGDPANLPYKANISVGEGRFELVISSVENDDGSLEGYVIEWSDKTEQYMNEAILTAIESNQIKAEFGVSGELLDANPLFRSACNMGTGDLRGVRTDEVFDFDTTLAEERGTVFDRLRKGQTVYGSFKLKRRGGGVTIVDGGFTPVQDVHGKLLRIILVGNDVTEDREALDRADAERQAAKVTQDKVVDALREGLEALAEGDLMTRIDEAFTEDYEQLRNDFNKAADKLLEAMRGVIENADLITGEAAEISTAADDLSARTEKQAATLEETASALDQLTSSVRSAADGATHANEIVDKARENAEASGEVVREAVTAMGEIENSSTQISKITGVIDDIAFQTNLLALNAGVEAARAGEAGRGFAVVASEVRALAQRSSDAAREINELISASGGQVKRGVDLVGQAGEALKGIVESVSEISKHVSEIAVSSREQSSGLAEINAAVNQLDQVTQQNAAMFEQTTAASHALTREAETLARTMGRFQTGAPASDAAAPVAFTTKRDTAPARPQASAARATGTTATAVAQAPDDDGWDEF</sequence>
<dbReference type="InterPro" id="IPR035965">
    <property type="entry name" value="PAS-like_dom_sf"/>
</dbReference>
<feature type="domain" description="HAMP" evidence="9">
    <location>
        <begin position="512"/>
        <end position="564"/>
    </location>
</feature>
<feature type="compositionally biased region" description="Low complexity" evidence="5">
    <location>
        <begin position="834"/>
        <end position="855"/>
    </location>
</feature>
<dbReference type="eggNOG" id="COG0840">
    <property type="taxonomic scope" value="Bacteria"/>
</dbReference>
<dbReference type="InterPro" id="IPR000700">
    <property type="entry name" value="PAS-assoc_C"/>
</dbReference>
<dbReference type="Proteomes" id="UP000002931">
    <property type="component" value="Unassembled WGS sequence"/>
</dbReference>
<proteinExistence type="inferred from homology"/>
<evidence type="ECO:0000259" key="9">
    <source>
        <dbReference type="PROSITE" id="PS50885"/>
    </source>
</evidence>
<dbReference type="InterPro" id="IPR003660">
    <property type="entry name" value="HAMP_dom"/>
</dbReference>
<protein>
    <submittedName>
        <fullName evidence="10">Methyl-accepting chemotaxis protein McpD</fullName>
    </submittedName>
</protein>
<feature type="transmembrane region" description="Helical" evidence="6">
    <location>
        <begin position="179"/>
        <end position="202"/>
    </location>
</feature>
<accession>A3VJE6</accession>
<keyword evidence="6" id="KW-0472">Membrane</keyword>
<dbReference type="Gene3D" id="3.30.450.20">
    <property type="entry name" value="PAS domain"/>
    <property type="match status" value="2"/>
</dbReference>
<dbReference type="OrthoDB" id="8482111at2"/>
<dbReference type="SMART" id="SM00283">
    <property type="entry name" value="MA"/>
    <property type="match status" value="1"/>
</dbReference>
<keyword evidence="2" id="KW-0145">Chemotaxis</keyword>
<dbReference type="HOGENOM" id="CLU_000445_107_20_5"/>
<keyword evidence="11" id="KW-1185">Reference proteome</keyword>
<dbReference type="SMART" id="SM00304">
    <property type="entry name" value="HAMP"/>
    <property type="match status" value="2"/>
</dbReference>
<dbReference type="InterPro" id="IPR051310">
    <property type="entry name" value="MCP_chemotaxis"/>
</dbReference>
<feature type="domain" description="HAMP" evidence="9">
    <location>
        <begin position="200"/>
        <end position="253"/>
    </location>
</feature>
<dbReference type="PANTHER" id="PTHR43531">
    <property type="entry name" value="PROTEIN ICFG"/>
    <property type="match status" value="1"/>
</dbReference>
<name>A3VJE6_9RHOB</name>
<dbReference type="FunFam" id="1.10.287.950:FF:000001">
    <property type="entry name" value="Methyl-accepting chemotaxis sensory transducer"/>
    <property type="match status" value="1"/>
</dbReference>
<evidence type="ECO:0000256" key="6">
    <source>
        <dbReference type="SAM" id="Phobius"/>
    </source>
</evidence>
<dbReference type="GO" id="GO:0016020">
    <property type="term" value="C:membrane"/>
    <property type="evidence" value="ECO:0007669"/>
    <property type="project" value="UniProtKB-SubCell"/>
</dbReference>
<feature type="domain" description="PAC" evidence="8">
    <location>
        <begin position="453"/>
        <end position="505"/>
    </location>
</feature>
<dbReference type="SUPFAM" id="SSF158472">
    <property type="entry name" value="HAMP domain-like"/>
    <property type="match status" value="1"/>
</dbReference>
<evidence type="ECO:0000259" key="7">
    <source>
        <dbReference type="PROSITE" id="PS50111"/>
    </source>
</evidence>
<dbReference type="InterPro" id="IPR004089">
    <property type="entry name" value="MCPsignal_dom"/>
</dbReference>
<dbReference type="CDD" id="cd11386">
    <property type="entry name" value="MCP_signal"/>
    <property type="match status" value="1"/>
</dbReference>
<dbReference type="Gene3D" id="1.10.287.950">
    <property type="entry name" value="Methyl-accepting chemotaxis protein"/>
    <property type="match status" value="1"/>
</dbReference>
<comment type="subcellular location">
    <subcellularLocation>
        <location evidence="1">Membrane</location>
    </subcellularLocation>
</comment>
<evidence type="ECO:0000256" key="1">
    <source>
        <dbReference type="ARBA" id="ARBA00004370"/>
    </source>
</evidence>
<evidence type="ECO:0000256" key="2">
    <source>
        <dbReference type="ARBA" id="ARBA00022500"/>
    </source>
</evidence>
<dbReference type="GO" id="GO:0006935">
    <property type="term" value="P:chemotaxis"/>
    <property type="evidence" value="ECO:0007669"/>
    <property type="project" value="UniProtKB-KW"/>
</dbReference>
<evidence type="ECO:0000313" key="10">
    <source>
        <dbReference type="EMBL" id="EAQ11523.1"/>
    </source>
</evidence>
<organism evidence="10 11">
    <name type="scientific">Maritimibacter alkaliphilus HTCC2654</name>
    <dbReference type="NCBI Taxonomy" id="314271"/>
    <lineage>
        <taxon>Bacteria</taxon>
        <taxon>Pseudomonadati</taxon>
        <taxon>Pseudomonadota</taxon>
        <taxon>Alphaproteobacteria</taxon>
        <taxon>Rhodobacterales</taxon>
        <taxon>Roseobacteraceae</taxon>
        <taxon>Maritimibacter</taxon>
    </lineage>
</organism>
<gene>
    <name evidence="10" type="ORF">RB2654_03809</name>
</gene>
<keyword evidence="4" id="KW-0807">Transducer</keyword>
<dbReference type="EMBL" id="AAMT01000014">
    <property type="protein sequence ID" value="EAQ11523.1"/>
    <property type="molecule type" value="Genomic_DNA"/>
</dbReference>
<feature type="region of interest" description="Disordered" evidence="5">
    <location>
        <begin position="829"/>
        <end position="864"/>
    </location>
</feature>
<keyword evidence="6" id="KW-1133">Transmembrane helix</keyword>
<dbReference type="PANTHER" id="PTHR43531:SF11">
    <property type="entry name" value="METHYL-ACCEPTING CHEMOTAXIS PROTEIN 3"/>
    <property type="match status" value="1"/>
</dbReference>
<dbReference type="Pfam" id="PF00672">
    <property type="entry name" value="HAMP"/>
    <property type="match status" value="1"/>
</dbReference>
<dbReference type="Gene3D" id="6.10.340.10">
    <property type="match status" value="1"/>
</dbReference>